<comment type="caution">
    <text evidence="2">The sequence shown here is derived from an EMBL/GenBank/DDBJ whole genome shotgun (WGS) entry which is preliminary data.</text>
</comment>
<dbReference type="EMBL" id="PDUG01000002">
    <property type="protein sequence ID" value="PIC47711.1"/>
    <property type="molecule type" value="Genomic_DNA"/>
</dbReference>
<protein>
    <recommendedName>
        <fullName evidence="4">DUF38 domain-containing protein</fullName>
    </recommendedName>
</protein>
<keyword evidence="1" id="KW-0732">Signal</keyword>
<dbReference type="AlphaFoldDB" id="A0A2G5V7T8"/>
<feature type="signal peptide" evidence="1">
    <location>
        <begin position="1"/>
        <end position="18"/>
    </location>
</feature>
<feature type="chain" id="PRO_5013902420" description="DUF38 domain-containing protein" evidence="1">
    <location>
        <begin position="19"/>
        <end position="165"/>
    </location>
</feature>
<evidence type="ECO:0008006" key="4">
    <source>
        <dbReference type="Google" id="ProtNLM"/>
    </source>
</evidence>
<name>A0A2G5V7T8_9PELO</name>
<reference evidence="3" key="1">
    <citation type="submission" date="2017-10" db="EMBL/GenBank/DDBJ databases">
        <title>Rapid genome shrinkage in a self-fertile nematode reveals novel sperm competition proteins.</title>
        <authorList>
            <person name="Yin D."/>
            <person name="Schwarz E.M."/>
            <person name="Thomas C.G."/>
            <person name="Felde R.L."/>
            <person name="Korf I.F."/>
            <person name="Cutter A.D."/>
            <person name="Schartner C.M."/>
            <person name="Ralston E.J."/>
            <person name="Meyer B.J."/>
            <person name="Haag E.S."/>
        </authorList>
    </citation>
    <scope>NUCLEOTIDE SEQUENCE [LARGE SCALE GENOMIC DNA]</scope>
    <source>
        <strain evidence="3">JU1422</strain>
    </source>
</reference>
<evidence type="ECO:0000256" key="1">
    <source>
        <dbReference type="SAM" id="SignalP"/>
    </source>
</evidence>
<keyword evidence="3" id="KW-1185">Reference proteome</keyword>
<dbReference type="STRING" id="1611254.A0A2G5V7T8"/>
<organism evidence="2 3">
    <name type="scientific">Caenorhabditis nigoni</name>
    <dbReference type="NCBI Taxonomy" id="1611254"/>
    <lineage>
        <taxon>Eukaryota</taxon>
        <taxon>Metazoa</taxon>
        <taxon>Ecdysozoa</taxon>
        <taxon>Nematoda</taxon>
        <taxon>Chromadorea</taxon>
        <taxon>Rhabditida</taxon>
        <taxon>Rhabditina</taxon>
        <taxon>Rhabditomorpha</taxon>
        <taxon>Rhabditoidea</taxon>
        <taxon>Rhabditidae</taxon>
        <taxon>Peloderinae</taxon>
        <taxon>Caenorhabditis</taxon>
    </lineage>
</organism>
<proteinExistence type="predicted"/>
<dbReference type="OrthoDB" id="5823236at2759"/>
<sequence length="165" mass="18615">MFRIPPTLLLLLSTLVHARDLSYFHGVVQEGPKEILQNHLNIFQKAIDAGDKATLMKMFPETESPDESALEILIMKHHNLKMEVFDAEWADAGHITGMVNYSRTGGGKAVFNVIIVKSSESPSGYKFFSVIDHASQFQKRRFPTCLIGFIWCYLYLIDILPGQIG</sequence>
<evidence type="ECO:0000313" key="3">
    <source>
        <dbReference type="Proteomes" id="UP000230233"/>
    </source>
</evidence>
<dbReference type="Proteomes" id="UP000230233">
    <property type="component" value="Chromosome II"/>
</dbReference>
<evidence type="ECO:0000313" key="2">
    <source>
        <dbReference type="EMBL" id="PIC47711.1"/>
    </source>
</evidence>
<gene>
    <name evidence="2" type="primary">Cnig_chr_II.g6964</name>
    <name evidence="2" type="ORF">B9Z55_006964</name>
</gene>
<accession>A0A2G5V7T8</accession>